<sequence>MKPKNRPGILPQNLKDPFCRKIAVHKQAVNKWRQVMLTGKRAAMRRVTTQCMIWLSFISIALGLLSGISINACAMVLIPGTFLLLSMAVLVPRFSQISAVRLVPASRKES</sequence>
<feature type="transmembrane region" description="Helical" evidence="1">
    <location>
        <begin position="76"/>
        <end position="94"/>
    </location>
</feature>
<keyword evidence="1" id="KW-0472">Membrane</keyword>
<keyword evidence="1" id="KW-0812">Transmembrane</keyword>
<evidence type="ECO:0000313" key="2">
    <source>
        <dbReference type="EMBL" id="KAJ7716483.1"/>
    </source>
</evidence>
<organism evidence="2 3">
    <name type="scientific">Mycena maculata</name>
    <dbReference type="NCBI Taxonomy" id="230809"/>
    <lineage>
        <taxon>Eukaryota</taxon>
        <taxon>Fungi</taxon>
        <taxon>Dikarya</taxon>
        <taxon>Basidiomycota</taxon>
        <taxon>Agaricomycotina</taxon>
        <taxon>Agaricomycetes</taxon>
        <taxon>Agaricomycetidae</taxon>
        <taxon>Agaricales</taxon>
        <taxon>Marasmiineae</taxon>
        <taxon>Mycenaceae</taxon>
        <taxon>Mycena</taxon>
    </lineage>
</organism>
<dbReference type="AlphaFoldDB" id="A0AAD7HAQ8"/>
<comment type="caution">
    <text evidence="2">The sequence shown here is derived from an EMBL/GenBank/DDBJ whole genome shotgun (WGS) entry which is preliminary data.</text>
</comment>
<dbReference type="EMBL" id="JARJLG010000331">
    <property type="protein sequence ID" value="KAJ7716483.1"/>
    <property type="molecule type" value="Genomic_DNA"/>
</dbReference>
<dbReference type="Proteomes" id="UP001215280">
    <property type="component" value="Unassembled WGS sequence"/>
</dbReference>
<evidence type="ECO:0000256" key="1">
    <source>
        <dbReference type="SAM" id="Phobius"/>
    </source>
</evidence>
<protein>
    <submittedName>
        <fullName evidence="2">Uncharacterized protein</fullName>
    </submittedName>
</protein>
<accession>A0AAD7HAQ8</accession>
<name>A0AAD7HAQ8_9AGAR</name>
<keyword evidence="3" id="KW-1185">Reference proteome</keyword>
<keyword evidence="1" id="KW-1133">Transmembrane helix</keyword>
<proteinExistence type="predicted"/>
<evidence type="ECO:0000313" key="3">
    <source>
        <dbReference type="Proteomes" id="UP001215280"/>
    </source>
</evidence>
<reference evidence="2" key="1">
    <citation type="submission" date="2023-03" db="EMBL/GenBank/DDBJ databases">
        <title>Massive genome expansion in bonnet fungi (Mycena s.s.) driven by repeated elements and novel gene families across ecological guilds.</title>
        <authorList>
            <consortium name="Lawrence Berkeley National Laboratory"/>
            <person name="Harder C.B."/>
            <person name="Miyauchi S."/>
            <person name="Viragh M."/>
            <person name="Kuo A."/>
            <person name="Thoen E."/>
            <person name="Andreopoulos B."/>
            <person name="Lu D."/>
            <person name="Skrede I."/>
            <person name="Drula E."/>
            <person name="Henrissat B."/>
            <person name="Morin E."/>
            <person name="Kohler A."/>
            <person name="Barry K."/>
            <person name="LaButti K."/>
            <person name="Morin E."/>
            <person name="Salamov A."/>
            <person name="Lipzen A."/>
            <person name="Mereny Z."/>
            <person name="Hegedus B."/>
            <person name="Baldrian P."/>
            <person name="Stursova M."/>
            <person name="Weitz H."/>
            <person name="Taylor A."/>
            <person name="Grigoriev I.V."/>
            <person name="Nagy L.G."/>
            <person name="Martin F."/>
            <person name="Kauserud H."/>
        </authorList>
    </citation>
    <scope>NUCLEOTIDE SEQUENCE</scope>
    <source>
        <strain evidence="2">CBHHK188m</strain>
    </source>
</reference>
<feature type="transmembrane region" description="Helical" evidence="1">
    <location>
        <begin position="51"/>
        <end position="70"/>
    </location>
</feature>
<gene>
    <name evidence="2" type="ORF">DFH07DRAFT_1068380</name>
</gene>
<feature type="non-terminal residue" evidence="2">
    <location>
        <position position="110"/>
    </location>
</feature>